<reference evidence="1" key="1">
    <citation type="submission" date="2023-04" db="EMBL/GenBank/DDBJ databases">
        <title>Draft Genome sequencing of Naganishia species isolated from polar environments using Oxford Nanopore Technology.</title>
        <authorList>
            <person name="Leo P."/>
            <person name="Venkateswaran K."/>
        </authorList>
    </citation>
    <scope>NUCLEOTIDE SEQUENCE</scope>
    <source>
        <strain evidence="1">MNA-CCFEE 5425</strain>
    </source>
</reference>
<keyword evidence="2" id="KW-1185">Reference proteome</keyword>
<sequence length="226" mass="24250">MVWARTKKTWAAEEDFVEDGKGGYGVRTVYGKTVGMLGYGHIGRETARLFRAFGVDVIAATSSGAARPDDGYILPGTGDKEGSIPSEYYQTTHRASFHAFLARSDILICSVPSTNATRGLLSVEELGLLPDGAVVINVGRGDLIDTNALLKALDNNIAGAALDVTSPEPLPANHLLFSHPRCIITPHLSGTVENEHDEVVKLCLSSVERMRNGEAPWGIVDVEKGY</sequence>
<accession>A0ACC2WN37</accession>
<protein>
    <submittedName>
        <fullName evidence="1">Uncharacterized protein</fullName>
    </submittedName>
</protein>
<dbReference type="Proteomes" id="UP001243375">
    <property type="component" value="Unassembled WGS sequence"/>
</dbReference>
<gene>
    <name evidence="1" type="ORF">QFC22_006248</name>
</gene>
<evidence type="ECO:0000313" key="2">
    <source>
        <dbReference type="Proteomes" id="UP001243375"/>
    </source>
</evidence>
<evidence type="ECO:0000313" key="1">
    <source>
        <dbReference type="EMBL" id="KAJ9112501.1"/>
    </source>
</evidence>
<dbReference type="EMBL" id="JASBWU010000025">
    <property type="protein sequence ID" value="KAJ9112501.1"/>
    <property type="molecule type" value="Genomic_DNA"/>
</dbReference>
<name>A0ACC2WN37_9TREE</name>
<proteinExistence type="predicted"/>
<comment type="caution">
    <text evidence="1">The sequence shown here is derived from an EMBL/GenBank/DDBJ whole genome shotgun (WGS) entry which is preliminary data.</text>
</comment>
<organism evidence="1 2">
    <name type="scientific">Naganishia vaughanmartiniae</name>
    <dbReference type="NCBI Taxonomy" id="1424756"/>
    <lineage>
        <taxon>Eukaryota</taxon>
        <taxon>Fungi</taxon>
        <taxon>Dikarya</taxon>
        <taxon>Basidiomycota</taxon>
        <taxon>Agaricomycotina</taxon>
        <taxon>Tremellomycetes</taxon>
        <taxon>Filobasidiales</taxon>
        <taxon>Filobasidiaceae</taxon>
        <taxon>Naganishia</taxon>
    </lineage>
</organism>